<keyword evidence="2 5" id="KW-0238">DNA-binding</keyword>
<evidence type="ECO:0000313" key="5">
    <source>
        <dbReference type="EMBL" id="MDR7165964.1"/>
    </source>
</evidence>
<dbReference type="Gene3D" id="1.20.120.530">
    <property type="entry name" value="GntR ligand-binding domain-like"/>
    <property type="match status" value="1"/>
</dbReference>
<organism evidence="5 6">
    <name type="scientific">Pseudarthrobacter oxydans</name>
    <name type="common">Arthrobacter oxydans</name>
    <dbReference type="NCBI Taxonomy" id="1671"/>
    <lineage>
        <taxon>Bacteria</taxon>
        <taxon>Bacillati</taxon>
        <taxon>Actinomycetota</taxon>
        <taxon>Actinomycetes</taxon>
        <taxon>Micrococcales</taxon>
        <taxon>Micrococcaceae</taxon>
        <taxon>Pseudarthrobacter</taxon>
    </lineage>
</organism>
<dbReference type="SMART" id="SM00895">
    <property type="entry name" value="FCD"/>
    <property type="match status" value="1"/>
</dbReference>
<dbReference type="InterPro" id="IPR008920">
    <property type="entry name" value="TF_FadR/GntR_C"/>
</dbReference>
<dbReference type="SUPFAM" id="SSF48008">
    <property type="entry name" value="GntR ligand-binding domain-like"/>
    <property type="match status" value="1"/>
</dbReference>
<dbReference type="PROSITE" id="PS50949">
    <property type="entry name" value="HTH_GNTR"/>
    <property type="match status" value="1"/>
</dbReference>
<name>A0AAW8NHB2_PSEOX</name>
<dbReference type="Pfam" id="PF00392">
    <property type="entry name" value="GntR"/>
    <property type="match status" value="1"/>
</dbReference>
<dbReference type="SUPFAM" id="SSF46785">
    <property type="entry name" value="Winged helix' DNA-binding domain"/>
    <property type="match status" value="1"/>
</dbReference>
<gene>
    <name evidence="5" type="ORF">J2X12_004018</name>
</gene>
<protein>
    <submittedName>
        <fullName evidence="5">DNA-binding FadR family transcriptional regulator</fullName>
    </submittedName>
</protein>
<proteinExistence type="predicted"/>
<dbReference type="AlphaFoldDB" id="A0AAW8NHB2"/>
<comment type="caution">
    <text evidence="5">The sequence shown here is derived from an EMBL/GenBank/DDBJ whole genome shotgun (WGS) entry which is preliminary data.</text>
</comment>
<feature type="domain" description="HTH gntR-type" evidence="4">
    <location>
        <begin position="19"/>
        <end position="86"/>
    </location>
</feature>
<dbReference type="Pfam" id="PF07729">
    <property type="entry name" value="FCD"/>
    <property type="match status" value="1"/>
</dbReference>
<dbReference type="PANTHER" id="PTHR43537">
    <property type="entry name" value="TRANSCRIPTIONAL REGULATOR, GNTR FAMILY"/>
    <property type="match status" value="1"/>
</dbReference>
<dbReference type="InterPro" id="IPR036388">
    <property type="entry name" value="WH-like_DNA-bd_sf"/>
</dbReference>
<sequence>MSTATDEGADEAHDGGASPAMHERVLEAVGVAIASGNLAPGSRLTLEGLQQEYGVSRTVARDTMKVLESMNLVYSRRRVGIVVQDRSLWNVFDPKLVRWRLASDRRELQYSSLTELRIAVEPIAAAGAARRASAAERAQLVALGAALRRLGEAGDLQGFLAADIEFHQLLLRSCGNEMFQALEGMVAEVLTSRTQQGLMPFKPRDEALQAHEDVAAAVANGDTAVAESAMHHILDEVREAMGLGG</sequence>
<dbReference type="PANTHER" id="PTHR43537:SF44">
    <property type="entry name" value="GNTR FAMILY REGULATORY PROTEIN"/>
    <property type="match status" value="1"/>
</dbReference>
<dbReference type="GO" id="GO:0003677">
    <property type="term" value="F:DNA binding"/>
    <property type="evidence" value="ECO:0007669"/>
    <property type="project" value="UniProtKB-KW"/>
</dbReference>
<dbReference type="InterPro" id="IPR000524">
    <property type="entry name" value="Tscrpt_reg_HTH_GntR"/>
</dbReference>
<dbReference type="GeneID" id="97424380"/>
<reference evidence="5" key="1">
    <citation type="submission" date="2023-07" db="EMBL/GenBank/DDBJ databases">
        <title>Sorghum-associated microbial communities from plants grown in Nebraska, USA.</title>
        <authorList>
            <person name="Schachtman D."/>
        </authorList>
    </citation>
    <scope>NUCLEOTIDE SEQUENCE</scope>
    <source>
        <strain evidence="5">BE261</strain>
    </source>
</reference>
<dbReference type="Gene3D" id="1.10.10.10">
    <property type="entry name" value="Winged helix-like DNA-binding domain superfamily/Winged helix DNA-binding domain"/>
    <property type="match status" value="1"/>
</dbReference>
<keyword evidence="3" id="KW-0804">Transcription</keyword>
<dbReference type="Proteomes" id="UP001262032">
    <property type="component" value="Unassembled WGS sequence"/>
</dbReference>
<accession>A0AAW8NHB2</accession>
<evidence type="ECO:0000256" key="3">
    <source>
        <dbReference type="ARBA" id="ARBA00023163"/>
    </source>
</evidence>
<evidence type="ECO:0000313" key="6">
    <source>
        <dbReference type="Proteomes" id="UP001262032"/>
    </source>
</evidence>
<evidence type="ECO:0000256" key="2">
    <source>
        <dbReference type="ARBA" id="ARBA00023125"/>
    </source>
</evidence>
<dbReference type="InterPro" id="IPR036390">
    <property type="entry name" value="WH_DNA-bd_sf"/>
</dbReference>
<evidence type="ECO:0000256" key="1">
    <source>
        <dbReference type="ARBA" id="ARBA00023015"/>
    </source>
</evidence>
<dbReference type="RefSeq" id="WP_310114356.1">
    <property type="nucleotide sequence ID" value="NZ_JAVDTN010000021.1"/>
</dbReference>
<evidence type="ECO:0000259" key="4">
    <source>
        <dbReference type="PROSITE" id="PS50949"/>
    </source>
</evidence>
<dbReference type="InterPro" id="IPR011711">
    <property type="entry name" value="GntR_C"/>
</dbReference>
<dbReference type="GO" id="GO:0003700">
    <property type="term" value="F:DNA-binding transcription factor activity"/>
    <property type="evidence" value="ECO:0007669"/>
    <property type="project" value="InterPro"/>
</dbReference>
<dbReference type="SMART" id="SM00345">
    <property type="entry name" value="HTH_GNTR"/>
    <property type="match status" value="1"/>
</dbReference>
<keyword evidence="1" id="KW-0805">Transcription regulation</keyword>
<dbReference type="EMBL" id="JAVDWN010000022">
    <property type="protein sequence ID" value="MDR7165964.1"/>
    <property type="molecule type" value="Genomic_DNA"/>
</dbReference>